<dbReference type="Pfam" id="PF00485">
    <property type="entry name" value="PRK"/>
    <property type="match status" value="1"/>
</dbReference>
<comment type="caution">
    <text evidence="3">The sequence shown here is derived from an EMBL/GenBank/DDBJ whole genome shotgun (WGS) entry which is preliminary data.</text>
</comment>
<dbReference type="PANTHER" id="PTHR10285">
    <property type="entry name" value="URIDINE KINASE"/>
    <property type="match status" value="1"/>
</dbReference>
<evidence type="ECO:0000313" key="3">
    <source>
        <dbReference type="EMBL" id="KAJ4760702.1"/>
    </source>
</evidence>
<evidence type="ECO:0000259" key="2">
    <source>
        <dbReference type="Pfam" id="PF00485"/>
    </source>
</evidence>
<evidence type="ECO:0000313" key="4">
    <source>
        <dbReference type="Proteomes" id="UP001140206"/>
    </source>
</evidence>
<feature type="compositionally biased region" description="Basic and acidic residues" evidence="1">
    <location>
        <begin position="15"/>
        <end position="30"/>
    </location>
</feature>
<dbReference type="Gene3D" id="3.40.50.300">
    <property type="entry name" value="P-loop containing nucleotide triphosphate hydrolases"/>
    <property type="match status" value="2"/>
</dbReference>
<keyword evidence="3" id="KW-0808">Transferase</keyword>
<name>A0AAV8CXU6_9POAL</name>
<dbReference type="InterPro" id="IPR006083">
    <property type="entry name" value="PRK/URK"/>
</dbReference>
<dbReference type="GO" id="GO:0005524">
    <property type="term" value="F:ATP binding"/>
    <property type="evidence" value="ECO:0007669"/>
    <property type="project" value="InterPro"/>
</dbReference>
<feature type="domain" description="Phosphoribulokinase/uridine kinase" evidence="2">
    <location>
        <begin position="161"/>
        <end position="360"/>
    </location>
</feature>
<dbReference type="EMBL" id="JAMFTS010000004">
    <property type="protein sequence ID" value="KAJ4760702.1"/>
    <property type="molecule type" value="Genomic_DNA"/>
</dbReference>
<organism evidence="3 4">
    <name type="scientific">Rhynchospora pubera</name>
    <dbReference type="NCBI Taxonomy" id="906938"/>
    <lineage>
        <taxon>Eukaryota</taxon>
        <taxon>Viridiplantae</taxon>
        <taxon>Streptophyta</taxon>
        <taxon>Embryophyta</taxon>
        <taxon>Tracheophyta</taxon>
        <taxon>Spermatophyta</taxon>
        <taxon>Magnoliopsida</taxon>
        <taxon>Liliopsida</taxon>
        <taxon>Poales</taxon>
        <taxon>Cyperaceae</taxon>
        <taxon>Cyperoideae</taxon>
        <taxon>Rhynchosporeae</taxon>
        <taxon>Rhynchospora</taxon>
    </lineage>
</organism>
<keyword evidence="3" id="KW-0418">Kinase</keyword>
<dbReference type="SUPFAM" id="SSF52540">
    <property type="entry name" value="P-loop containing nucleoside triphosphate hydrolases"/>
    <property type="match status" value="1"/>
</dbReference>
<dbReference type="GO" id="GO:0016301">
    <property type="term" value="F:kinase activity"/>
    <property type="evidence" value="ECO:0007669"/>
    <property type="project" value="UniProtKB-KW"/>
</dbReference>
<dbReference type="AlphaFoldDB" id="A0AAV8CXU6"/>
<accession>A0AAV8CXU6</accession>
<reference evidence="3" key="1">
    <citation type="submission" date="2022-08" db="EMBL/GenBank/DDBJ databases">
        <authorList>
            <person name="Marques A."/>
        </authorList>
    </citation>
    <scope>NUCLEOTIDE SEQUENCE</scope>
    <source>
        <strain evidence="3">RhyPub2mFocal</strain>
        <tissue evidence="3">Leaves</tissue>
    </source>
</reference>
<dbReference type="Proteomes" id="UP001140206">
    <property type="component" value="Chromosome 4"/>
</dbReference>
<keyword evidence="4" id="KW-1185">Reference proteome</keyword>
<feature type="region of interest" description="Disordered" evidence="1">
    <location>
        <begin position="1"/>
        <end position="30"/>
    </location>
</feature>
<sequence>MDLIVTGPCTSGGEESEREREREREREEKREIGKCRIRDREVRREEERSEGEMHLSLRCPVKTPNCLLFSASAPDCSPCATRTQWHQFWRSIPPNTSINLLPLKSTSLTLQYSNRRQKVLFCQKQQAPLLDCRSIEEVYDSLAQHLFSTLLQIQDFDSKYIVGLVGPPGAGKSTLAGEVVCRINLLWSKVPLQKGSKGEVATVLPMDGFHLYRSQLDQMENPKEAHARRGAPWTFNPDLLRKCLYTLRKEGSVYAPSFDHGVGDPVENDIHVSSEHKIVIVEGNYLLLEEDTWKEISLFFDEKWFIDIDIDIAMERVLKRHISTGKEPDVAAWRIEYNDRPNAELIMRSKNKADLVIQSIDI</sequence>
<protein>
    <submittedName>
        <fullName evidence="3">ATP-dependent kinase YFH7</fullName>
    </submittedName>
</protein>
<evidence type="ECO:0000256" key="1">
    <source>
        <dbReference type="SAM" id="MobiDB-lite"/>
    </source>
</evidence>
<proteinExistence type="predicted"/>
<dbReference type="InterPro" id="IPR027417">
    <property type="entry name" value="P-loop_NTPase"/>
</dbReference>
<gene>
    <name evidence="3" type="ORF">LUZ62_071077</name>
</gene>